<comment type="caution">
    <text evidence="9">The sequence shown here is derived from an EMBL/GenBank/DDBJ whole genome shotgun (WGS) entry which is preliminary data.</text>
</comment>
<evidence type="ECO:0000256" key="6">
    <source>
        <dbReference type="SAM" id="MobiDB-lite"/>
    </source>
</evidence>
<feature type="compositionally biased region" description="Polar residues" evidence="6">
    <location>
        <begin position="1110"/>
        <end position="1151"/>
    </location>
</feature>
<organism evidence="9 10">
    <name type="scientific">Blomia tropicalis</name>
    <name type="common">Mite</name>
    <dbReference type="NCBI Taxonomy" id="40697"/>
    <lineage>
        <taxon>Eukaryota</taxon>
        <taxon>Metazoa</taxon>
        <taxon>Ecdysozoa</taxon>
        <taxon>Arthropoda</taxon>
        <taxon>Chelicerata</taxon>
        <taxon>Arachnida</taxon>
        <taxon>Acari</taxon>
        <taxon>Acariformes</taxon>
        <taxon>Sarcoptiformes</taxon>
        <taxon>Astigmata</taxon>
        <taxon>Glycyphagoidea</taxon>
        <taxon>Echimyopodidae</taxon>
        <taxon>Blomia</taxon>
    </lineage>
</organism>
<protein>
    <submittedName>
        <fullName evidence="9">Uncharacterized protein</fullName>
    </submittedName>
</protein>
<evidence type="ECO:0000313" key="10">
    <source>
        <dbReference type="Proteomes" id="UP001142055"/>
    </source>
</evidence>
<keyword evidence="10" id="KW-1185">Reference proteome</keyword>
<evidence type="ECO:0000256" key="1">
    <source>
        <dbReference type="ARBA" id="ARBA00004496"/>
    </source>
</evidence>
<keyword evidence="2" id="KW-0813">Transport</keyword>
<dbReference type="PROSITE" id="PS50106">
    <property type="entry name" value="PDZ"/>
    <property type="match status" value="1"/>
</dbReference>
<evidence type="ECO:0000256" key="3">
    <source>
        <dbReference type="ARBA" id="ARBA00022490"/>
    </source>
</evidence>
<feature type="compositionally biased region" description="Polar residues" evidence="6">
    <location>
        <begin position="1043"/>
        <end position="1063"/>
    </location>
</feature>
<evidence type="ECO:0000259" key="8">
    <source>
        <dbReference type="PROSITE" id="PS50219"/>
    </source>
</evidence>
<keyword evidence="3" id="KW-0963">Cytoplasm</keyword>
<evidence type="ECO:0000259" key="7">
    <source>
        <dbReference type="PROSITE" id="PS50106"/>
    </source>
</evidence>
<dbReference type="InterPro" id="IPR036034">
    <property type="entry name" value="PDZ_sf"/>
</dbReference>
<dbReference type="PROSITE" id="PS50219">
    <property type="entry name" value="CNH"/>
    <property type="match status" value="1"/>
</dbReference>
<dbReference type="InterPro" id="IPR032914">
    <property type="entry name" value="Vam6/VPS39/TRAP1"/>
</dbReference>
<dbReference type="InterPro" id="IPR000547">
    <property type="entry name" value="Clathrin_H-chain/VPS_repeat"/>
</dbReference>
<dbReference type="CDD" id="cd06768">
    <property type="entry name" value="PDZ_NHERF-like"/>
    <property type="match status" value="1"/>
</dbReference>
<feature type="region of interest" description="Disordered" evidence="6">
    <location>
        <begin position="957"/>
        <end position="1157"/>
    </location>
</feature>
<dbReference type="GO" id="GO:0006886">
    <property type="term" value="P:intracellular protein transport"/>
    <property type="evidence" value="ECO:0007669"/>
    <property type="project" value="UniProtKB-UniRule"/>
</dbReference>
<dbReference type="EMBL" id="JAPWDV010000001">
    <property type="protein sequence ID" value="KAJ6225359.1"/>
    <property type="molecule type" value="Genomic_DNA"/>
</dbReference>
<keyword evidence="4" id="KW-0653">Protein transport</keyword>
<evidence type="ECO:0000256" key="5">
    <source>
        <dbReference type="PROSITE-ProRule" id="PRU01006"/>
    </source>
</evidence>
<accession>A0A9Q0MGH0</accession>
<dbReference type="SMART" id="SM00228">
    <property type="entry name" value="PDZ"/>
    <property type="match status" value="1"/>
</dbReference>
<feature type="compositionally biased region" description="Low complexity" evidence="6">
    <location>
        <begin position="1081"/>
        <end position="1109"/>
    </location>
</feature>
<dbReference type="Gene3D" id="2.30.42.10">
    <property type="match status" value="1"/>
</dbReference>
<feature type="compositionally biased region" description="Low complexity" evidence="6">
    <location>
        <begin position="1064"/>
        <end position="1074"/>
    </location>
</feature>
<evidence type="ECO:0000313" key="9">
    <source>
        <dbReference type="EMBL" id="KAJ6225359.1"/>
    </source>
</evidence>
<dbReference type="GO" id="GO:0005737">
    <property type="term" value="C:cytoplasm"/>
    <property type="evidence" value="ECO:0007669"/>
    <property type="project" value="UniProtKB-SubCell"/>
</dbReference>
<evidence type="ECO:0000256" key="4">
    <source>
        <dbReference type="ARBA" id="ARBA00022927"/>
    </source>
</evidence>
<dbReference type="OMA" id="QCLECYD"/>
<feature type="domain" description="CNH" evidence="8">
    <location>
        <begin position="22"/>
        <end position="295"/>
    </location>
</feature>
<proteinExistence type="predicted"/>
<feature type="compositionally biased region" description="Polar residues" evidence="6">
    <location>
        <begin position="980"/>
        <end position="989"/>
    </location>
</feature>
<dbReference type="Proteomes" id="UP001142055">
    <property type="component" value="Chromosome 1"/>
</dbReference>
<dbReference type="Pfam" id="PF00595">
    <property type="entry name" value="PDZ"/>
    <property type="match status" value="1"/>
</dbReference>
<dbReference type="Pfam" id="PF00780">
    <property type="entry name" value="CNH"/>
    <property type="match status" value="1"/>
</dbReference>
<dbReference type="SUPFAM" id="SSF50156">
    <property type="entry name" value="PDZ domain-like"/>
    <property type="match status" value="1"/>
</dbReference>
<dbReference type="PROSITE" id="PS50236">
    <property type="entry name" value="CHCR"/>
    <property type="match status" value="1"/>
</dbReference>
<feature type="domain" description="PDZ" evidence="7">
    <location>
        <begin position="852"/>
        <end position="934"/>
    </location>
</feature>
<sequence>MEIKRFEILPILDSIRVNEKIGFQITCIEVNNNDVYIGTQDSLLFCYKNILDERRIKSKDTNVNVQQPSSYKYLPYKKAVAQVRIASVLELILCITDSTFLSLNLSTFEMNNSIRMKNVYALCLNENPISMDPFIIEICLVKKRAVSICQLQSSETMVVLRDVQMQEQPISVSMDGYFVCAASDNNYFMIDWQQGTSQLLCSNEADNSSICKYVSKNEFLINGLAHLGIFVKTSGISEHPPIDWGMGVQKIAYSYPYILCLKKNVISVISVIDSKPKEELQFNNGVYIDNFDGKILIATNNSLFFMRRIPWEEQIDSLLEAGKSQEANDLCTTLYESGLIGHQDMDYAKLVMVKSGLFELLHDNQEQSRHYLIESEFDIEIFLNCFSIITDYVQLEPVENLEFSQTILERIKTELRNNPIKYVNYLICYIEELIEQKKFLYTSNQSRMNTCLLILYMIDDIEKNKNQIENLLQNNLKKFEFHSIEKYLKDNQHFHLLALMYSHQELYIEKGIEIWIKLELKQLSDSNYDGLKNIGQLLSKCQDSKLILKHIQFVLDHDQDMGSRVLIDNTKVDQMETFTILEPQQALNLLSPYRRAIIIYLEYLVYELRLKNSSHFCNQLILIYIEIISLQQEMEETDSVLCDSVLNKLRNLLQTSKQYDTNIVLKHLQRYGLNYESAYLYGRMGNHRLAFEIYLDSKYSDYEQALKHCQQYSLSNENDDPNGTKIFQTLLNVYLDLHKKNGPNSPLEKPLQDFLNHSNSRFDLEQTLPLLPIEWSIQSLKRFISNQIRFKFNRKFQSSMGMVLAKSQRERTLQQCHSLTRAKIRLDQNSVCIICNTKFEMALPDDAPCPRLCHLIKWPDFDGYGFNLHAEKTKLGQFIGKVDDDSPAMLAGLREGDKIVEVNFVNISNENHRQVVERIKSIPNETRLLVVDESADRWYRDRKLVVKSSQPNVIFYRTPVPRPNAGMLPVPVSPDLAARNRSTNQNIPQVHNHQQSNNHHQQQQQQSTSLAKRSSSISDDQSIVTENETIKSSDDQPEEDGSMSRTNRSSSIDHQADQLSYNVQQQQQEPTSTSTPPPPQQQSQSFRAASSMSNGANSSSISNVSIISSTKPDSVTDSPISSRSSTNGDSMNTGSTNAIIGTSNDESNGLRSNGKPLDLNLNMTASEMRQLIAQRKKKDAKKANLDLREKYEIIQQM</sequence>
<feature type="compositionally biased region" description="Polar residues" evidence="6">
    <location>
        <begin position="1008"/>
        <end position="1027"/>
    </location>
</feature>
<name>A0A9Q0MGH0_BLOTA</name>
<dbReference type="AlphaFoldDB" id="A0A9Q0MGH0"/>
<dbReference type="GO" id="GO:0034058">
    <property type="term" value="P:endosomal vesicle fusion"/>
    <property type="evidence" value="ECO:0007669"/>
    <property type="project" value="TreeGrafter"/>
</dbReference>
<dbReference type="PANTHER" id="PTHR12894">
    <property type="entry name" value="CNH DOMAIN CONTAINING"/>
    <property type="match status" value="1"/>
</dbReference>
<feature type="repeat" description="CHCR" evidence="5">
    <location>
        <begin position="565"/>
        <end position="743"/>
    </location>
</feature>
<gene>
    <name evidence="9" type="ORF">RDWZM_003904</name>
</gene>
<dbReference type="PANTHER" id="PTHR12894:SF27">
    <property type="entry name" value="TRANSFORMING GROWTH FACTOR-BETA RECEPTOR-ASSOCIATED PROTEIN 1"/>
    <property type="match status" value="1"/>
</dbReference>
<feature type="compositionally biased region" description="Low complexity" evidence="6">
    <location>
        <begin position="991"/>
        <end position="1007"/>
    </location>
</feature>
<dbReference type="GO" id="GO:0006914">
    <property type="term" value="P:autophagy"/>
    <property type="evidence" value="ECO:0007669"/>
    <property type="project" value="TreeGrafter"/>
</dbReference>
<comment type="subcellular location">
    <subcellularLocation>
        <location evidence="1">Cytoplasm</location>
    </subcellularLocation>
</comment>
<dbReference type="InterPro" id="IPR001180">
    <property type="entry name" value="CNH_dom"/>
</dbReference>
<dbReference type="GO" id="GO:0016020">
    <property type="term" value="C:membrane"/>
    <property type="evidence" value="ECO:0007669"/>
    <property type="project" value="TreeGrafter"/>
</dbReference>
<reference evidence="9" key="1">
    <citation type="submission" date="2022-12" db="EMBL/GenBank/DDBJ databases">
        <title>Genome assemblies of Blomia tropicalis.</title>
        <authorList>
            <person name="Cui Y."/>
        </authorList>
    </citation>
    <scope>NUCLEOTIDE SEQUENCE</scope>
    <source>
        <tissue evidence="9">Adult mites</tissue>
    </source>
</reference>
<dbReference type="InterPro" id="IPR001478">
    <property type="entry name" value="PDZ"/>
</dbReference>
<evidence type="ECO:0000256" key="2">
    <source>
        <dbReference type="ARBA" id="ARBA00022448"/>
    </source>
</evidence>